<feature type="compositionally biased region" description="Acidic residues" evidence="2">
    <location>
        <begin position="1029"/>
        <end position="1041"/>
    </location>
</feature>
<dbReference type="Pfam" id="PF08238">
    <property type="entry name" value="Sel1"/>
    <property type="match status" value="7"/>
</dbReference>
<feature type="region of interest" description="Disordered" evidence="2">
    <location>
        <begin position="46"/>
        <end position="72"/>
    </location>
</feature>
<dbReference type="STRING" id="231916.A0A409W992"/>
<feature type="compositionally biased region" description="Acidic residues" evidence="2">
    <location>
        <begin position="839"/>
        <end position="852"/>
    </location>
</feature>
<evidence type="ECO:0000259" key="4">
    <source>
        <dbReference type="PROSITE" id="PS51925"/>
    </source>
</evidence>
<feature type="compositionally biased region" description="Basic and acidic residues" evidence="2">
    <location>
        <begin position="889"/>
        <end position="902"/>
    </location>
</feature>
<name>A0A409W992_9AGAR</name>
<feature type="chain" id="PRO_5019297611" description="DM2 domain-containing protein" evidence="3">
    <location>
        <begin position="30"/>
        <end position="1205"/>
    </location>
</feature>
<dbReference type="GO" id="GO:0036503">
    <property type="term" value="P:ERAD pathway"/>
    <property type="evidence" value="ECO:0007669"/>
    <property type="project" value="TreeGrafter"/>
</dbReference>
<proteinExistence type="inferred from homology"/>
<gene>
    <name evidence="5" type="ORF">CVT26_011811</name>
</gene>
<sequence>MESKNKFCARKATWLAFGLVALATSISSAQDAASLNSNLDTTYTSVDATSTGLQPTPSERTSTISEPPPVPPSVEHDIDQAAEAARAYKQALTTLTSIKAHPSHYTFDPALASGNGNTKSIFSSFLPNLQGQGPIGSVVRIVLKLHNSLNRVTNVVFSQDGLGLGSKKKDDEMKGKAIKVIDLLQHSAELGNTDALFTLGLISFFPPTHHFPLEPSVAYQSFSDHAGRTGNATSQSYLAFFHATGYKDVVPVNQGKAQLYTTFAANGGDKGAQMALGYRYWSGIGTSESCERALAWYGSAAEQAMAKFLSGPPGGRTLPQTATRLSDLAGGIFGPGASVASTGLHSQRPAIKAGVARAAGETWEDVLEYYLFNADRGEIDFAYRLGKIFYQGSIYASPGGIASGSEGVGAIPRNFKSARKYFLLIARQVWPHDPPNTMQVKDEHKPTGYAAASAAYLGRMYLRGEGVKVDYAMAKAWFERGAEFGERECHNGLGIIYRDGLGVRPDMKQALTHFNIAAGQELAEAQVNIGKYHYHRAELALATTYFETAIRNGSPFEAYYYLGEIHSAQASNAGMAQHVASSACAMAVSFYKLVAERGVWDDDLLRDAEIAWMSGTEQGKEVAMLKWWIAAERGFEIAQNNLAYVLDQDKSILRLTRFSPFTPSNDLARLALTQWIRAAGQRNIDALVKVADYYYHGLGVPEEETEQSRLEKAARYYQSAADTQTSALAMWNLGWMYENGVGVPQDFHLAKRHYDLALETNSEAYLPVILSLAKLYIRSAWHTMMGGQGGLSLWGPDDDELGKSLLIYQDVQFIYTLLVKQNQGQQIDDGKQTTGADEASQDEDAGYREEEDGPWYFGKAKEEFRRRSAQSVNTRHRGGEDDEDPIQWARERREAEREREGDFGPEDYFDGTLRGGNREDVEIDEFGETIVLSTMAFDFGSLEPRIHEILSAPGTDLATISAKRVRRQLLELDPSLTPEFLKENKEDVDAIIAAVFEKVSRGQGGDAAGEDVEQATAEETTSRKRKSEDEDEAPDEGDEEEAPQRSRPPKKAKKSGKNGRELSDAELARKLSTELNGRSTRTGAKGRGGSAGKKATRTKKSAATVDSDESDDGGKKRKSSGGAKGGFGKEFALSDPLATLLNTDKLSRPQVVKQLWVYIKENQLQNPENKREIICDTNMRNIFGVDKIDMFKMNKVLGQHLHEIE</sequence>
<evidence type="ECO:0000256" key="2">
    <source>
        <dbReference type="SAM" id="MobiDB-lite"/>
    </source>
</evidence>
<feature type="domain" description="DM2" evidence="4">
    <location>
        <begin position="1126"/>
        <end position="1203"/>
    </location>
</feature>
<dbReference type="OrthoDB" id="27934at2759"/>
<comment type="caution">
    <text evidence="5">The sequence shown here is derived from an EMBL/GenBank/DDBJ whole genome shotgun (WGS) entry which is preliminary data.</text>
</comment>
<feature type="region of interest" description="Disordered" evidence="2">
    <location>
        <begin position="825"/>
        <end position="852"/>
    </location>
</feature>
<dbReference type="GO" id="GO:0005789">
    <property type="term" value="C:endoplasmic reticulum membrane"/>
    <property type="evidence" value="ECO:0007669"/>
    <property type="project" value="TreeGrafter"/>
</dbReference>
<accession>A0A409W992</accession>
<dbReference type="PANTHER" id="PTHR11102:SF147">
    <property type="entry name" value="SEL1L ADAPTOR SUBUNIT OF ERAD E3 UBIQUITIN LIGASE"/>
    <property type="match status" value="1"/>
</dbReference>
<dbReference type="Gene3D" id="1.25.40.10">
    <property type="entry name" value="Tetratricopeptide repeat domain"/>
    <property type="match status" value="3"/>
</dbReference>
<feature type="region of interest" description="Disordered" evidence="2">
    <location>
        <begin position="1000"/>
        <end position="1129"/>
    </location>
</feature>
<dbReference type="InterPro" id="IPR050767">
    <property type="entry name" value="Sel1_AlgK"/>
</dbReference>
<dbReference type="SMART" id="SM00151">
    <property type="entry name" value="SWIB"/>
    <property type="match status" value="1"/>
</dbReference>
<dbReference type="InterPro" id="IPR036885">
    <property type="entry name" value="SWIB_MDM2_dom_sf"/>
</dbReference>
<feature type="compositionally biased region" description="Basic residues" evidence="2">
    <location>
        <begin position="1047"/>
        <end position="1057"/>
    </location>
</feature>
<feature type="signal peptide" evidence="3">
    <location>
        <begin position="1"/>
        <end position="29"/>
    </location>
</feature>
<dbReference type="InterPro" id="IPR006597">
    <property type="entry name" value="Sel1-like"/>
</dbReference>
<evidence type="ECO:0000256" key="1">
    <source>
        <dbReference type="ARBA" id="ARBA00038101"/>
    </source>
</evidence>
<dbReference type="PANTHER" id="PTHR11102">
    <property type="entry name" value="SEL-1-LIKE PROTEIN"/>
    <property type="match status" value="1"/>
</dbReference>
<dbReference type="InterPro" id="IPR011990">
    <property type="entry name" value="TPR-like_helical_dom_sf"/>
</dbReference>
<dbReference type="PROSITE" id="PS51925">
    <property type="entry name" value="SWIB_MDM2"/>
    <property type="match status" value="1"/>
</dbReference>
<dbReference type="EMBL" id="NHYE01005291">
    <property type="protein sequence ID" value="PPQ75068.1"/>
    <property type="molecule type" value="Genomic_DNA"/>
</dbReference>
<comment type="similarity">
    <text evidence="1">Belongs to the sel-1 family.</text>
</comment>
<dbReference type="SUPFAM" id="SSF47592">
    <property type="entry name" value="SWIB/MDM2 domain"/>
    <property type="match status" value="1"/>
</dbReference>
<dbReference type="Gene3D" id="1.10.245.10">
    <property type="entry name" value="SWIB/MDM2 domain"/>
    <property type="match status" value="1"/>
</dbReference>
<dbReference type="SUPFAM" id="SSF81901">
    <property type="entry name" value="HCP-like"/>
    <property type="match status" value="3"/>
</dbReference>
<feature type="compositionally biased region" description="Polar residues" evidence="2">
    <location>
        <begin position="46"/>
        <end position="64"/>
    </location>
</feature>
<dbReference type="Pfam" id="PF02201">
    <property type="entry name" value="SWIB"/>
    <property type="match status" value="1"/>
</dbReference>
<evidence type="ECO:0000313" key="5">
    <source>
        <dbReference type="EMBL" id="PPQ75068.1"/>
    </source>
</evidence>
<feature type="region of interest" description="Disordered" evidence="2">
    <location>
        <begin position="867"/>
        <end position="916"/>
    </location>
</feature>
<keyword evidence="3" id="KW-0732">Signal</keyword>
<dbReference type="InParanoid" id="A0A409W992"/>
<keyword evidence="6" id="KW-1185">Reference proteome</keyword>
<dbReference type="CDD" id="cd10567">
    <property type="entry name" value="SWIB-MDM2_like"/>
    <property type="match status" value="1"/>
</dbReference>
<feature type="compositionally biased region" description="Basic and acidic residues" evidence="2">
    <location>
        <begin position="1058"/>
        <end position="1072"/>
    </location>
</feature>
<organism evidence="5 6">
    <name type="scientific">Gymnopilus dilepis</name>
    <dbReference type="NCBI Taxonomy" id="231916"/>
    <lineage>
        <taxon>Eukaryota</taxon>
        <taxon>Fungi</taxon>
        <taxon>Dikarya</taxon>
        <taxon>Basidiomycota</taxon>
        <taxon>Agaricomycotina</taxon>
        <taxon>Agaricomycetes</taxon>
        <taxon>Agaricomycetidae</taxon>
        <taxon>Agaricales</taxon>
        <taxon>Agaricineae</taxon>
        <taxon>Hymenogastraceae</taxon>
        <taxon>Gymnopilus</taxon>
    </lineage>
</organism>
<dbReference type="AlphaFoldDB" id="A0A409W992"/>
<dbReference type="InterPro" id="IPR003121">
    <property type="entry name" value="SWIB_MDM2_domain"/>
</dbReference>
<reference evidence="5 6" key="1">
    <citation type="journal article" date="2018" name="Evol. Lett.">
        <title>Horizontal gene cluster transfer increased hallucinogenic mushroom diversity.</title>
        <authorList>
            <person name="Reynolds H.T."/>
            <person name="Vijayakumar V."/>
            <person name="Gluck-Thaler E."/>
            <person name="Korotkin H.B."/>
            <person name="Matheny P.B."/>
            <person name="Slot J.C."/>
        </authorList>
    </citation>
    <scope>NUCLEOTIDE SEQUENCE [LARGE SCALE GENOMIC DNA]</scope>
    <source>
        <strain evidence="5 6">SRW20</strain>
    </source>
</reference>
<dbReference type="InterPro" id="IPR019835">
    <property type="entry name" value="SWIB_domain"/>
</dbReference>
<dbReference type="SMART" id="SM00671">
    <property type="entry name" value="SEL1"/>
    <property type="match status" value="8"/>
</dbReference>
<evidence type="ECO:0000313" key="6">
    <source>
        <dbReference type="Proteomes" id="UP000284706"/>
    </source>
</evidence>
<evidence type="ECO:0000256" key="3">
    <source>
        <dbReference type="SAM" id="SignalP"/>
    </source>
</evidence>
<dbReference type="Proteomes" id="UP000284706">
    <property type="component" value="Unassembled WGS sequence"/>
</dbReference>
<protein>
    <recommendedName>
        <fullName evidence="4">DM2 domain-containing protein</fullName>
    </recommendedName>
</protein>